<sequence>MTFVQHGYSYQPVTPSHVRCRMIHLTLAVCCDTYYYISSNMLLKLLCFHYDTNQTWTLSHEKKCPPEEDQENPFPQRPFKAAHDSFRLRMFQEQHGFEPAVFMTKKRTRDNKSVMSEFKGGDLNKYTSKTYAIQNGNEVFGDCLLTLIRFRNISEELFLNTSNA</sequence>
<reference evidence="2" key="2">
    <citation type="journal article" date="2016" name="Sci. Rep.">
        <title>Dictyocaulus viviparus genome, variome and transcriptome elucidate lungworm biology and support future intervention.</title>
        <authorList>
            <person name="McNulty S.N."/>
            <person name="Strube C."/>
            <person name="Rosa B.A."/>
            <person name="Martin J.C."/>
            <person name="Tyagi R."/>
            <person name="Choi Y.J."/>
            <person name="Wang Q."/>
            <person name="Hallsworth Pepin K."/>
            <person name="Zhang X."/>
            <person name="Ozersky P."/>
            <person name="Wilson R.K."/>
            <person name="Sternberg P.W."/>
            <person name="Gasser R.B."/>
            <person name="Mitreva M."/>
        </authorList>
    </citation>
    <scope>NUCLEOTIDE SEQUENCE [LARGE SCALE GENOMIC DNA]</scope>
    <source>
        <strain evidence="2">HannoverDv2000</strain>
    </source>
</reference>
<dbReference type="OrthoDB" id="5868946at2759"/>
<evidence type="ECO:0000313" key="2">
    <source>
        <dbReference type="Proteomes" id="UP000053766"/>
    </source>
</evidence>
<gene>
    <name evidence="1" type="ORF">DICVIV_11988</name>
</gene>
<evidence type="ECO:0000313" key="1">
    <source>
        <dbReference type="EMBL" id="KJH42028.1"/>
    </source>
</evidence>
<dbReference type="EMBL" id="KN716721">
    <property type="protein sequence ID" value="KJH42028.1"/>
    <property type="molecule type" value="Genomic_DNA"/>
</dbReference>
<keyword evidence="2" id="KW-1185">Reference proteome</keyword>
<dbReference type="AlphaFoldDB" id="A0A0D8XBR1"/>
<proteinExistence type="predicted"/>
<protein>
    <submittedName>
        <fullName evidence="1">Uncharacterized protein</fullName>
    </submittedName>
</protein>
<dbReference type="Proteomes" id="UP000053766">
    <property type="component" value="Unassembled WGS sequence"/>
</dbReference>
<organism evidence="1 2">
    <name type="scientific">Dictyocaulus viviparus</name>
    <name type="common">Bovine lungworm</name>
    <dbReference type="NCBI Taxonomy" id="29172"/>
    <lineage>
        <taxon>Eukaryota</taxon>
        <taxon>Metazoa</taxon>
        <taxon>Ecdysozoa</taxon>
        <taxon>Nematoda</taxon>
        <taxon>Chromadorea</taxon>
        <taxon>Rhabditida</taxon>
        <taxon>Rhabditina</taxon>
        <taxon>Rhabditomorpha</taxon>
        <taxon>Strongyloidea</taxon>
        <taxon>Metastrongylidae</taxon>
        <taxon>Dictyocaulus</taxon>
    </lineage>
</organism>
<reference evidence="1 2" key="1">
    <citation type="submission" date="2013-11" db="EMBL/GenBank/DDBJ databases">
        <title>Draft genome of the bovine lungworm Dictyocaulus viviparus.</title>
        <authorList>
            <person name="Mitreva M."/>
        </authorList>
    </citation>
    <scope>NUCLEOTIDE SEQUENCE [LARGE SCALE GENOMIC DNA]</scope>
    <source>
        <strain evidence="1 2">HannoverDv2000</strain>
    </source>
</reference>
<accession>A0A0D8XBR1</accession>
<name>A0A0D8XBR1_DICVI</name>